<keyword evidence="10" id="KW-0175">Coiled coil</keyword>
<feature type="transmembrane region" description="Helical" evidence="9">
    <location>
        <begin position="30"/>
        <end position="47"/>
    </location>
</feature>
<comment type="caution">
    <text evidence="9">Lacks conserved residue(s) required for the propagation of feature annotation.</text>
</comment>
<evidence type="ECO:0000256" key="6">
    <source>
        <dbReference type="ARBA" id="ARBA00022989"/>
    </source>
</evidence>
<dbReference type="PANTHER" id="PTHR13117">
    <property type="entry name" value="ENDOPLASMIC RETICULUM MULTISPAN TRANSMEMBRANE PROTEIN-RELATED"/>
    <property type="match status" value="1"/>
</dbReference>
<keyword evidence="7 9" id="KW-0472">Membrane</keyword>
<dbReference type="InParanoid" id="A0A0V0QFT3"/>
<comment type="similarity">
    <text evidence="3 9">Belongs to the RFT1 family.</text>
</comment>
<feature type="transmembrane region" description="Helical" evidence="9">
    <location>
        <begin position="92"/>
        <end position="113"/>
    </location>
</feature>
<keyword evidence="12" id="KW-1185">Reference proteome</keyword>
<proteinExistence type="inferred from homology"/>
<dbReference type="PANTHER" id="PTHR13117:SF5">
    <property type="entry name" value="PROTEIN RFT1 HOMOLOG"/>
    <property type="match status" value="1"/>
</dbReference>
<dbReference type="GO" id="GO:0006488">
    <property type="term" value="P:dolichol-linked oligosaccharide biosynthetic process"/>
    <property type="evidence" value="ECO:0007669"/>
    <property type="project" value="InterPro"/>
</dbReference>
<feature type="transmembrane region" description="Helical" evidence="9">
    <location>
        <begin position="234"/>
        <end position="257"/>
    </location>
</feature>
<evidence type="ECO:0000313" key="11">
    <source>
        <dbReference type="EMBL" id="KRX01069.1"/>
    </source>
</evidence>
<evidence type="ECO:0000313" key="12">
    <source>
        <dbReference type="Proteomes" id="UP000054937"/>
    </source>
</evidence>
<sequence>MIFGSFVTIPLSLLFIFIWNYLYSGLNQQFYTSCILFGLGAALETYGEPFLVKSILQFDYSVQAKAESLSLFIKTIVLYILESNKSTFHSTLINFGISEVVRGLVFALISIYYRQSDSMNYIPEQIQIKQNNQQPYYIHKKIKAIGLEFTILSFFKLLLQEIEKIFLINVKNDAFVNAEYTLISHLGSIIPRFIFQPLEEIAYNLFAKISQTNESTEEQVQQAKVKNASQLQKIITILLQLVIIIGSFAIVFGIPVSKDILHLLYGEKWSSHVIIASFFLAWFLKVYLNEFRYILQQKNKISINDEKQIGQDQEENQSLNSKNTLIE</sequence>
<dbReference type="Proteomes" id="UP000054937">
    <property type="component" value="Unassembled WGS sequence"/>
</dbReference>
<dbReference type="Pfam" id="PF04506">
    <property type="entry name" value="Rft-1"/>
    <property type="match status" value="1"/>
</dbReference>
<organism evidence="11 12">
    <name type="scientific">Pseudocohnilembus persalinus</name>
    <name type="common">Ciliate</name>
    <dbReference type="NCBI Taxonomy" id="266149"/>
    <lineage>
        <taxon>Eukaryota</taxon>
        <taxon>Sar</taxon>
        <taxon>Alveolata</taxon>
        <taxon>Ciliophora</taxon>
        <taxon>Intramacronucleata</taxon>
        <taxon>Oligohymenophorea</taxon>
        <taxon>Scuticociliatia</taxon>
        <taxon>Philasterida</taxon>
        <taxon>Pseudocohnilembidae</taxon>
        <taxon>Pseudocohnilembus</taxon>
    </lineage>
</organism>
<comment type="function">
    <text evidence="8 9">Intramembrane glycolipid transporter that operates in the biosynthetic pathway of dolichol-linked oligosaccharides, the glycan precursors employed in protein asparagine (N)-glycosylation. The sequential addition of sugars to dolichol pyrophosphate produces dolichol-linked oligosaccharides containing fourteen sugars, including two GlcNAcs, nine mannoses and three glucoses. Once assembled, the oligosaccharide is transferred from the lipid to nascent proteins by oligosaccharyltransferases. The assembly of dolichol-linked oligosaccharides begins on the cytosolic side of the endoplasmic reticulum membrane and finishes in its lumen. RFT1 could mediate the translocation of the cytosolically oriented intermediate DolPP-GlcNAc2Man5, produced by ALG11, into the ER lumen where dolichol-linked oligosaccharides assembly continues. However, the intramembrane lipid transporter activity could not be confirmed in vitro.</text>
</comment>
<keyword evidence="4 9" id="KW-0812">Transmembrane</keyword>
<evidence type="ECO:0000256" key="9">
    <source>
        <dbReference type="RuleBase" id="RU365067"/>
    </source>
</evidence>
<feature type="coiled-coil region" evidence="10">
    <location>
        <begin position="206"/>
        <end position="233"/>
    </location>
</feature>
<feature type="transmembrane region" description="Helical" evidence="9">
    <location>
        <begin position="269"/>
        <end position="288"/>
    </location>
</feature>
<evidence type="ECO:0000256" key="5">
    <source>
        <dbReference type="ARBA" id="ARBA00022824"/>
    </source>
</evidence>
<comment type="pathway">
    <text evidence="2">Protein modification; protein glycosylation.</text>
</comment>
<reference evidence="11 12" key="1">
    <citation type="journal article" date="2015" name="Sci. Rep.">
        <title>Genome of the facultative scuticociliatosis pathogen Pseudocohnilembus persalinus provides insight into its virulence through horizontal gene transfer.</title>
        <authorList>
            <person name="Xiong J."/>
            <person name="Wang G."/>
            <person name="Cheng J."/>
            <person name="Tian M."/>
            <person name="Pan X."/>
            <person name="Warren A."/>
            <person name="Jiang C."/>
            <person name="Yuan D."/>
            <person name="Miao W."/>
        </authorList>
    </citation>
    <scope>NUCLEOTIDE SEQUENCE [LARGE SCALE GENOMIC DNA]</scope>
    <source>
        <strain evidence="11">36N120E</strain>
    </source>
</reference>
<evidence type="ECO:0000256" key="3">
    <source>
        <dbReference type="ARBA" id="ARBA00010288"/>
    </source>
</evidence>
<dbReference type="EMBL" id="LDAU01000179">
    <property type="protein sequence ID" value="KRX01069.1"/>
    <property type="molecule type" value="Genomic_DNA"/>
</dbReference>
<dbReference type="GO" id="GO:0005789">
    <property type="term" value="C:endoplasmic reticulum membrane"/>
    <property type="evidence" value="ECO:0007669"/>
    <property type="project" value="UniProtKB-SubCell"/>
</dbReference>
<evidence type="ECO:0000256" key="4">
    <source>
        <dbReference type="ARBA" id="ARBA00022692"/>
    </source>
</evidence>
<dbReference type="InterPro" id="IPR007594">
    <property type="entry name" value="RFT1"/>
</dbReference>
<dbReference type="GO" id="GO:0034203">
    <property type="term" value="P:glycolipid translocation"/>
    <property type="evidence" value="ECO:0007669"/>
    <property type="project" value="TreeGrafter"/>
</dbReference>
<evidence type="ECO:0000256" key="2">
    <source>
        <dbReference type="ARBA" id="ARBA00004922"/>
    </source>
</evidence>
<gene>
    <name evidence="11" type="ORF">PPERSA_00817</name>
</gene>
<evidence type="ECO:0000256" key="10">
    <source>
        <dbReference type="SAM" id="Coils"/>
    </source>
</evidence>
<name>A0A0V0QFT3_PSEPJ</name>
<comment type="caution">
    <text evidence="11">The sequence shown here is derived from an EMBL/GenBank/DDBJ whole genome shotgun (WGS) entry which is preliminary data.</text>
</comment>
<dbReference type="AlphaFoldDB" id="A0A0V0QFT3"/>
<protein>
    <recommendedName>
        <fullName evidence="9">Protein RFT1 homolog</fullName>
    </recommendedName>
</protein>
<evidence type="ECO:0000256" key="8">
    <source>
        <dbReference type="ARBA" id="ARBA00045912"/>
    </source>
</evidence>
<feature type="transmembrane region" description="Helical" evidence="9">
    <location>
        <begin position="6"/>
        <end position="23"/>
    </location>
</feature>
<comment type="subcellular location">
    <subcellularLocation>
        <location evidence="1 9">Endoplasmic reticulum membrane</location>
        <topology evidence="1 9">Multi-pass membrane protein</topology>
    </subcellularLocation>
</comment>
<dbReference type="OrthoDB" id="301045at2759"/>
<evidence type="ECO:0000256" key="1">
    <source>
        <dbReference type="ARBA" id="ARBA00004477"/>
    </source>
</evidence>
<accession>A0A0V0QFT3</accession>
<keyword evidence="5" id="KW-0256">Endoplasmic reticulum</keyword>
<keyword evidence="6 9" id="KW-1133">Transmembrane helix</keyword>
<evidence type="ECO:0000256" key="7">
    <source>
        <dbReference type="ARBA" id="ARBA00023136"/>
    </source>
</evidence>